<gene>
    <name evidence="2" type="ordered locus">amb1155</name>
</gene>
<name>Q2W866_PARM1</name>
<dbReference type="InterPro" id="IPR015032">
    <property type="entry name" value="ThsB__TIR-like_domain"/>
</dbReference>
<proteinExistence type="predicted"/>
<reference evidence="2 3" key="1">
    <citation type="journal article" date="2005" name="DNA Res.">
        <title>Complete genome sequence of the facultative anaerobic magnetotactic bacterium Magnetospirillum sp. strain AMB-1.</title>
        <authorList>
            <person name="Matsunaga T."/>
            <person name="Okamura Y."/>
            <person name="Fukuda Y."/>
            <person name="Wahyudi A.T."/>
            <person name="Murase Y."/>
            <person name="Takeyama H."/>
        </authorList>
    </citation>
    <scope>NUCLEOTIDE SEQUENCE [LARGE SCALE GENOMIC DNA]</scope>
    <source>
        <strain evidence="3">ATCC 700264 / AMB-1</strain>
    </source>
</reference>
<sequence>MIRLILGALIVAASGLLEAKTQHRSPRRRSRRRKKMAKKRVVVSFDFDNDRHYRALLNAFAGNPNIDIDFADMTPSEIQSDQVDRIKAVLTTKISQATHMLVIVGEHINAPHRNRAKIGEINWQLWEIKKAVELRKPIIAVKLDRSYSTPALLGQGVTWIHSFNRSALEEVLGN</sequence>
<dbReference type="Proteomes" id="UP000007058">
    <property type="component" value="Chromosome"/>
</dbReference>
<organism evidence="2 3">
    <name type="scientific">Paramagnetospirillum magneticum (strain ATCC 700264 / AMB-1)</name>
    <name type="common">Magnetospirillum magneticum</name>
    <dbReference type="NCBI Taxonomy" id="342108"/>
    <lineage>
        <taxon>Bacteria</taxon>
        <taxon>Pseudomonadati</taxon>
        <taxon>Pseudomonadota</taxon>
        <taxon>Alphaproteobacteria</taxon>
        <taxon>Rhodospirillales</taxon>
        <taxon>Magnetospirillaceae</taxon>
        <taxon>Paramagnetospirillum</taxon>
    </lineage>
</organism>
<dbReference type="AlphaFoldDB" id="Q2W866"/>
<feature type="domain" description="Thoeris protein ThsB TIR-like" evidence="1">
    <location>
        <begin position="43"/>
        <end position="145"/>
    </location>
</feature>
<dbReference type="Pfam" id="PF08937">
    <property type="entry name" value="ThsB_TIR"/>
    <property type="match status" value="1"/>
</dbReference>
<protein>
    <recommendedName>
        <fullName evidence="1">Thoeris protein ThsB TIR-like domain-containing protein</fullName>
    </recommendedName>
</protein>
<accession>Q2W866</accession>
<evidence type="ECO:0000313" key="2">
    <source>
        <dbReference type="EMBL" id="BAE49959.1"/>
    </source>
</evidence>
<keyword evidence="3" id="KW-1185">Reference proteome</keyword>
<dbReference type="Gene3D" id="3.40.50.11200">
    <property type="match status" value="1"/>
</dbReference>
<evidence type="ECO:0000259" key="1">
    <source>
        <dbReference type="Pfam" id="PF08937"/>
    </source>
</evidence>
<evidence type="ECO:0000313" key="3">
    <source>
        <dbReference type="Proteomes" id="UP000007058"/>
    </source>
</evidence>
<dbReference type="HOGENOM" id="CLU_131468_0_0_5"/>
<dbReference type="KEGG" id="mag:amb1155"/>
<dbReference type="EMBL" id="AP007255">
    <property type="protein sequence ID" value="BAE49959.1"/>
    <property type="molecule type" value="Genomic_DNA"/>
</dbReference>